<evidence type="ECO:0000256" key="10">
    <source>
        <dbReference type="SAM" id="MobiDB-lite"/>
    </source>
</evidence>
<comment type="catalytic activity">
    <reaction evidence="9">
        <text>a 1-acyl-sn-glycero-3-phosphocholine + H2O = sn-glycerol 3-phosphocholine + a fatty acid + H(+)</text>
        <dbReference type="Rhea" id="RHEA:15177"/>
        <dbReference type="ChEBI" id="CHEBI:15377"/>
        <dbReference type="ChEBI" id="CHEBI:15378"/>
        <dbReference type="ChEBI" id="CHEBI:16870"/>
        <dbReference type="ChEBI" id="CHEBI:28868"/>
        <dbReference type="ChEBI" id="CHEBI:58168"/>
        <dbReference type="EC" id="3.1.1.5"/>
    </reaction>
</comment>
<dbReference type="STRING" id="1314674.A0A0D7AW41"/>
<evidence type="ECO:0000256" key="2">
    <source>
        <dbReference type="ARBA" id="ARBA00013274"/>
    </source>
</evidence>
<feature type="region of interest" description="Disordered" evidence="10">
    <location>
        <begin position="609"/>
        <end position="635"/>
    </location>
</feature>
<dbReference type="GO" id="GO:0004622">
    <property type="term" value="F:phosphatidylcholine lysophospholipase activity"/>
    <property type="evidence" value="ECO:0007669"/>
    <property type="project" value="UniProtKB-EC"/>
</dbReference>
<organism evidence="12 13">
    <name type="scientific">Cylindrobasidium torrendii FP15055 ss-10</name>
    <dbReference type="NCBI Taxonomy" id="1314674"/>
    <lineage>
        <taxon>Eukaryota</taxon>
        <taxon>Fungi</taxon>
        <taxon>Dikarya</taxon>
        <taxon>Basidiomycota</taxon>
        <taxon>Agaricomycotina</taxon>
        <taxon>Agaricomycetes</taxon>
        <taxon>Agaricomycetidae</taxon>
        <taxon>Agaricales</taxon>
        <taxon>Marasmiineae</taxon>
        <taxon>Physalacriaceae</taxon>
        <taxon>Cylindrobasidium</taxon>
    </lineage>
</organism>
<evidence type="ECO:0000259" key="11">
    <source>
        <dbReference type="PROSITE" id="PS51210"/>
    </source>
</evidence>
<dbReference type="Gene3D" id="3.40.1090.10">
    <property type="entry name" value="Cytosolic phospholipase A2 catalytic domain"/>
    <property type="match status" value="1"/>
</dbReference>
<evidence type="ECO:0000256" key="9">
    <source>
        <dbReference type="RuleBase" id="RU362103"/>
    </source>
</evidence>
<keyword evidence="7" id="KW-0325">Glycoprotein</keyword>
<dbReference type="GO" id="GO:0004623">
    <property type="term" value="F:phospholipase A2 activity"/>
    <property type="evidence" value="ECO:0007669"/>
    <property type="project" value="TreeGrafter"/>
</dbReference>
<evidence type="ECO:0000313" key="12">
    <source>
        <dbReference type="EMBL" id="KIY62427.1"/>
    </source>
</evidence>
<evidence type="ECO:0000256" key="6">
    <source>
        <dbReference type="ARBA" id="ARBA00023098"/>
    </source>
</evidence>
<feature type="chain" id="PRO_5005115138" description="Lysophospholipase" evidence="9">
    <location>
        <begin position="30"/>
        <end position="663"/>
    </location>
</feature>
<evidence type="ECO:0000256" key="5">
    <source>
        <dbReference type="ARBA" id="ARBA00022963"/>
    </source>
</evidence>
<dbReference type="EC" id="3.1.1.5" evidence="2 9"/>
<proteinExistence type="inferred from homology"/>
<keyword evidence="4 8" id="KW-0378">Hydrolase</keyword>
<evidence type="ECO:0000256" key="4">
    <source>
        <dbReference type="ARBA" id="ARBA00022801"/>
    </source>
</evidence>
<evidence type="ECO:0000256" key="7">
    <source>
        <dbReference type="ARBA" id="ARBA00023180"/>
    </source>
</evidence>
<dbReference type="PANTHER" id="PTHR10728">
    <property type="entry name" value="CYTOSOLIC PHOSPHOLIPASE A2"/>
    <property type="match status" value="1"/>
</dbReference>
<dbReference type="SMART" id="SM00022">
    <property type="entry name" value="PLAc"/>
    <property type="match status" value="1"/>
</dbReference>
<evidence type="ECO:0000256" key="1">
    <source>
        <dbReference type="ARBA" id="ARBA00008780"/>
    </source>
</evidence>
<dbReference type="GO" id="GO:0046475">
    <property type="term" value="P:glycerophospholipid catabolic process"/>
    <property type="evidence" value="ECO:0007669"/>
    <property type="project" value="TreeGrafter"/>
</dbReference>
<feature type="signal peptide" evidence="9">
    <location>
        <begin position="1"/>
        <end position="29"/>
    </location>
</feature>
<gene>
    <name evidence="12" type="ORF">CYLTODRAFT_361495</name>
</gene>
<evidence type="ECO:0000256" key="8">
    <source>
        <dbReference type="PROSITE-ProRule" id="PRU00555"/>
    </source>
</evidence>
<keyword evidence="5 8" id="KW-0442">Lipid degradation</keyword>
<dbReference type="GO" id="GO:0005829">
    <property type="term" value="C:cytosol"/>
    <property type="evidence" value="ECO:0007669"/>
    <property type="project" value="TreeGrafter"/>
</dbReference>
<dbReference type="InterPro" id="IPR002642">
    <property type="entry name" value="LysoPLipase_cat_dom"/>
</dbReference>
<accession>A0A0D7AW41</accession>
<dbReference type="PROSITE" id="PS51210">
    <property type="entry name" value="PLA2C"/>
    <property type="match status" value="1"/>
</dbReference>
<dbReference type="Pfam" id="PF01735">
    <property type="entry name" value="PLA2_B"/>
    <property type="match status" value="1"/>
</dbReference>
<protein>
    <recommendedName>
        <fullName evidence="2 9">Lysophospholipase</fullName>
        <ecNumber evidence="2 9">3.1.1.5</ecNumber>
    </recommendedName>
</protein>
<dbReference type="AlphaFoldDB" id="A0A0D7AW41"/>
<keyword evidence="6 8" id="KW-0443">Lipid metabolism</keyword>
<keyword evidence="3 9" id="KW-0732">Signal</keyword>
<sequence>MIDIACARGLSALPFSLFLLLQATGSVYGADLKSYAPQVNVDCPDSLLRVFSASQQSLSGGENDFVSSRQSVVNNAWKDWLGDASQIGYNSDLATSVVNDSKVGIAVSGGSFRASLYGASVLNALDARNQSSKDAGTGGLLQVSSYISALSGGSWMVGSLYSNNFPEIQALVTGSNELSGWMLDKDLFFPDGISLHSDENDAFYDNIKASIEAKQATNTFTSLTDPWARALSYHFLNGTTPDNFYAADSAHGAGQLWSEIVNVPAYSNHEAPFPVIVVNSRPLGKAYENYLALDAPVYEFSPLEFASYDPSLSASINTKYVGSRLSNGSPVNGSSCMQGLDETGFVFGTSSSLFNSIVSQGIGSVTNADWFKRITDLFSDVSDARDTEPDDVANWPNPFYQVKGDGFVDTDRDWLQLIDGGSNGENIPLNPMFVKSRGLDVIVAVDSSANTDDAWPNGESIIYSQNRTSNILKDTHRAFPPAPKTTAEFISTGTNMRPTFLGCDAVSPSDYPLVIYLPNSPPLTGGDPVTNTDTFKLEYSANHVQMFLDQSYRNTIGGFTPGSNNADANFGKCLQCAAVDRARLRADIERSSFCNSCFDRYCYDPNDPPSSNEVVNRNLQNTKPDDVSNSASGGDSDGAMVTSVGWGSVVLAVGITVVSGGLL</sequence>
<comment type="similarity">
    <text evidence="1 9">Belongs to the lysophospholipase family.</text>
</comment>
<dbReference type="OrthoDB" id="4084751at2759"/>
<dbReference type="PANTHER" id="PTHR10728:SF33">
    <property type="entry name" value="LYSOPHOSPHOLIPASE 1-RELATED"/>
    <property type="match status" value="1"/>
</dbReference>
<name>A0A0D7AW41_9AGAR</name>
<dbReference type="InterPro" id="IPR016035">
    <property type="entry name" value="Acyl_Trfase/lysoPLipase"/>
</dbReference>
<evidence type="ECO:0000256" key="3">
    <source>
        <dbReference type="ARBA" id="ARBA00022729"/>
    </source>
</evidence>
<keyword evidence="13" id="KW-1185">Reference proteome</keyword>
<dbReference type="SUPFAM" id="SSF52151">
    <property type="entry name" value="FabD/lysophospholipase-like"/>
    <property type="match status" value="1"/>
</dbReference>
<dbReference type="Proteomes" id="UP000054007">
    <property type="component" value="Unassembled WGS sequence"/>
</dbReference>
<evidence type="ECO:0000313" key="13">
    <source>
        <dbReference type="Proteomes" id="UP000054007"/>
    </source>
</evidence>
<dbReference type="EMBL" id="KN880785">
    <property type="protein sequence ID" value="KIY62427.1"/>
    <property type="molecule type" value="Genomic_DNA"/>
</dbReference>
<reference evidence="12 13" key="1">
    <citation type="journal article" date="2015" name="Fungal Genet. Biol.">
        <title>Evolution of novel wood decay mechanisms in Agaricales revealed by the genome sequences of Fistulina hepatica and Cylindrobasidium torrendii.</title>
        <authorList>
            <person name="Floudas D."/>
            <person name="Held B.W."/>
            <person name="Riley R."/>
            <person name="Nagy L.G."/>
            <person name="Koehler G."/>
            <person name="Ransdell A.S."/>
            <person name="Younus H."/>
            <person name="Chow J."/>
            <person name="Chiniquy J."/>
            <person name="Lipzen A."/>
            <person name="Tritt A."/>
            <person name="Sun H."/>
            <person name="Haridas S."/>
            <person name="LaButti K."/>
            <person name="Ohm R.A."/>
            <person name="Kues U."/>
            <person name="Blanchette R.A."/>
            <person name="Grigoriev I.V."/>
            <person name="Minto R.E."/>
            <person name="Hibbett D.S."/>
        </authorList>
    </citation>
    <scope>NUCLEOTIDE SEQUENCE [LARGE SCALE GENOMIC DNA]</scope>
    <source>
        <strain evidence="12 13">FP15055 ss-10</strain>
    </source>
</reference>
<feature type="compositionally biased region" description="Polar residues" evidence="10">
    <location>
        <begin position="609"/>
        <end position="622"/>
    </location>
</feature>
<feature type="domain" description="PLA2c" evidence="11">
    <location>
        <begin position="42"/>
        <end position="608"/>
    </location>
</feature>